<comment type="subcellular location">
    <subcellularLocation>
        <location evidence="1">Membrane</location>
    </subcellularLocation>
</comment>
<proteinExistence type="inferred from homology"/>
<dbReference type="GO" id="GO:0005901">
    <property type="term" value="C:caveola"/>
    <property type="evidence" value="ECO:0007669"/>
    <property type="project" value="UniProtKB-SubCell"/>
</dbReference>
<sequence length="561" mass="63155">MTSASGISNPTFFSGPSDKLSGSEDMTERKDIPYKNLTGTDDDKISVVSDEGDLQCSTSESSLSENSVDIPTAKEREAKSTKRSSSGSDSTKSIKKESSDGKSLENIQDHESVESKKAKKTSSKFIVMMVLSAFTAIFGVAMLAGGYDALFDSILQSQMEVKPGSQAYDIWKDTPVPLTISFYLFNLTNPVEFTNGGRPMVDEIGPYVYREYHKKTNLEFHENATVSFYQQRWWVWDQEASGNLSEDDPICILNTVPVSAAYSSRDHPFQLTGLNMVLNQVNETLTGVFPARQILFDGYQDPLLDYVQRILNNESRIPPEALDLLDLPDGLLNYDRMGWFYKRNLSETYDGWFNMFTGTDTLDHVGNIDWWNQIRETDYYHEGCNQIFGSAGEIWPPGQSATSISFYCTDMCSTLTLRYKEDVTDEFGLEGYRYWADNMTFASADVAPENLCYCFTNDTCPPSESELGVPISVRARMQLNMAVVPYKNLFGFGTIDILKRVKEVILPLIWFEVSAGLTEELAKDLKPVMFLLHTPTMTIIWSLLVVCGVCGFGAVLFWWKR</sequence>
<feature type="transmembrane region" description="Helical" evidence="8">
    <location>
        <begin position="539"/>
        <end position="559"/>
    </location>
</feature>
<dbReference type="PANTHER" id="PTHR11923:SF93">
    <property type="entry name" value="GH07959P-RELATED"/>
    <property type="match status" value="1"/>
</dbReference>
<dbReference type="PANTHER" id="PTHR11923">
    <property type="entry name" value="SCAVENGER RECEPTOR CLASS B TYPE-1 SR-B1"/>
    <property type="match status" value="1"/>
</dbReference>
<evidence type="ECO:0000256" key="6">
    <source>
        <dbReference type="ARBA" id="ARBA00023180"/>
    </source>
</evidence>
<reference evidence="10" key="1">
    <citation type="submission" date="2025-08" db="UniProtKB">
        <authorList>
            <consortium name="RefSeq"/>
        </authorList>
    </citation>
    <scope>IDENTIFICATION</scope>
    <source>
        <tissue evidence="10">Whole organism</tissue>
    </source>
</reference>
<dbReference type="AlphaFoldDB" id="A0A8B7PJ44"/>
<dbReference type="Pfam" id="PF01130">
    <property type="entry name" value="CD36"/>
    <property type="match status" value="2"/>
</dbReference>
<evidence type="ECO:0000256" key="3">
    <source>
        <dbReference type="ARBA" id="ARBA00022692"/>
    </source>
</evidence>
<feature type="region of interest" description="Disordered" evidence="7">
    <location>
        <begin position="1"/>
        <end position="115"/>
    </location>
</feature>
<comment type="similarity">
    <text evidence="2">Belongs to the CD36 family.</text>
</comment>
<dbReference type="RefSeq" id="XP_018025507.1">
    <property type="nucleotide sequence ID" value="XM_018170018.2"/>
</dbReference>
<organism evidence="9 10">
    <name type="scientific">Hyalella azteca</name>
    <name type="common">Amphipod</name>
    <dbReference type="NCBI Taxonomy" id="294128"/>
    <lineage>
        <taxon>Eukaryota</taxon>
        <taxon>Metazoa</taxon>
        <taxon>Ecdysozoa</taxon>
        <taxon>Arthropoda</taxon>
        <taxon>Crustacea</taxon>
        <taxon>Multicrustacea</taxon>
        <taxon>Malacostraca</taxon>
        <taxon>Eumalacostraca</taxon>
        <taxon>Peracarida</taxon>
        <taxon>Amphipoda</taxon>
        <taxon>Senticaudata</taxon>
        <taxon>Talitrida</taxon>
        <taxon>Talitroidea</taxon>
        <taxon>Hyalellidae</taxon>
        <taxon>Hyalella</taxon>
    </lineage>
</organism>
<evidence type="ECO:0000313" key="9">
    <source>
        <dbReference type="Proteomes" id="UP000694843"/>
    </source>
</evidence>
<feature type="compositionally biased region" description="Basic and acidic residues" evidence="7">
    <location>
        <begin position="92"/>
        <end position="115"/>
    </location>
</feature>
<feature type="compositionally biased region" description="Polar residues" evidence="7">
    <location>
        <begin position="1"/>
        <end position="14"/>
    </location>
</feature>
<evidence type="ECO:0000313" key="10">
    <source>
        <dbReference type="RefSeq" id="XP_018025507.1"/>
    </source>
</evidence>
<evidence type="ECO:0000256" key="8">
    <source>
        <dbReference type="SAM" id="Phobius"/>
    </source>
</evidence>
<protein>
    <submittedName>
        <fullName evidence="10">Protein croquemort-like</fullName>
    </submittedName>
</protein>
<dbReference type="InterPro" id="IPR002159">
    <property type="entry name" value="CD36_fam"/>
</dbReference>
<evidence type="ECO:0000256" key="1">
    <source>
        <dbReference type="ARBA" id="ARBA00004370"/>
    </source>
</evidence>
<keyword evidence="3 8" id="KW-0812">Transmembrane</keyword>
<evidence type="ECO:0000256" key="2">
    <source>
        <dbReference type="ARBA" id="ARBA00010532"/>
    </source>
</evidence>
<accession>A0A8B7PJ44</accession>
<keyword evidence="4 8" id="KW-1133">Transmembrane helix</keyword>
<dbReference type="GO" id="GO:0005737">
    <property type="term" value="C:cytoplasm"/>
    <property type="evidence" value="ECO:0007669"/>
    <property type="project" value="TreeGrafter"/>
</dbReference>
<evidence type="ECO:0000256" key="7">
    <source>
        <dbReference type="SAM" id="MobiDB-lite"/>
    </source>
</evidence>
<name>A0A8B7PJ44_HYAAZ</name>
<evidence type="ECO:0000256" key="5">
    <source>
        <dbReference type="ARBA" id="ARBA00023136"/>
    </source>
</evidence>
<feature type="transmembrane region" description="Helical" evidence="8">
    <location>
        <begin position="125"/>
        <end position="147"/>
    </location>
</feature>
<keyword evidence="6" id="KW-0325">Glycoprotein</keyword>
<dbReference type="GeneID" id="108681053"/>
<dbReference type="OMA" id="WIMQKEM"/>
<dbReference type="GO" id="GO:0005044">
    <property type="term" value="F:scavenger receptor activity"/>
    <property type="evidence" value="ECO:0007669"/>
    <property type="project" value="TreeGrafter"/>
</dbReference>
<dbReference type="PRINTS" id="PR01609">
    <property type="entry name" value="CD36FAMILY"/>
</dbReference>
<dbReference type="Proteomes" id="UP000694843">
    <property type="component" value="Unplaced"/>
</dbReference>
<dbReference type="OrthoDB" id="514335at2759"/>
<dbReference type="KEGG" id="hazt:108681053"/>
<keyword evidence="5 8" id="KW-0472">Membrane</keyword>
<evidence type="ECO:0000256" key="4">
    <source>
        <dbReference type="ARBA" id="ARBA00022989"/>
    </source>
</evidence>
<keyword evidence="9" id="KW-1185">Reference proteome</keyword>
<feature type="compositionally biased region" description="Low complexity" evidence="7">
    <location>
        <begin position="57"/>
        <end position="67"/>
    </location>
</feature>
<gene>
    <name evidence="10" type="primary">LOC108681053</name>
</gene>